<name>A0A261RXW9_9BORD</name>
<comment type="caution">
    <text evidence="1">The sequence shown here is derived from an EMBL/GenBank/DDBJ whole genome shotgun (WGS) entry which is preliminary data.</text>
</comment>
<dbReference type="Pfam" id="PF11390">
    <property type="entry name" value="FdsD"/>
    <property type="match status" value="1"/>
</dbReference>
<evidence type="ECO:0000313" key="2">
    <source>
        <dbReference type="EMBL" id="OZI65150.1"/>
    </source>
</evidence>
<accession>A0A261RXW9</accession>
<organism evidence="1 4">
    <name type="scientific">Bordetella genomosp. 1</name>
    <dbReference type="NCBI Taxonomy" id="1395607"/>
    <lineage>
        <taxon>Bacteria</taxon>
        <taxon>Pseudomonadati</taxon>
        <taxon>Pseudomonadota</taxon>
        <taxon>Betaproteobacteria</taxon>
        <taxon>Burkholderiales</taxon>
        <taxon>Alcaligenaceae</taxon>
        <taxon>Bordetella</taxon>
    </lineage>
</organism>
<reference evidence="2 3" key="1">
    <citation type="submission" date="2017-05" db="EMBL/GenBank/DDBJ databases">
        <title>Complete and WGS of Bordetella genogroups.</title>
        <authorList>
            <person name="Spilker T."/>
            <person name="Lipuma J."/>
        </authorList>
    </citation>
    <scope>NUCLEOTIDE SEQUENCE [LARGE SCALE GENOMIC DNA]</scope>
    <source>
        <strain evidence="2 3">AU9795</strain>
    </source>
</reference>
<dbReference type="EMBL" id="NEVL01000005">
    <property type="protein sequence ID" value="OZI29113.1"/>
    <property type="molecule type" value="Genomic_DNA"/>
</dbReference>
<evidence type="ECO:0000313" key="4">
    <source>
        <dbReference type="Proteomes" id="UP000217005"/>
    </source>
</evidence>
<dbReference type="InterPro" id="IPR021074">
    <property type="entry name" value="Formate_DH_dsu"/>
</dbReference>
<dbReference type="OrthoDB" id="8527650at2"/>
<protein>
    <submittedName>
        <fullName evidence="1">Formate dehydrogenase</fullName>
    </submittedName>
</protein>
<reference evidence="1 4" key="2">
    <citation type="submission" date="2017-05" db="EMBL/GenBank/DDBJ databases">
        <title>Complete and WGS of Bordetella genogroups.</title>
        <authorList>
            <person name="Spilker T."/>
            <person name="LiPuma J."/>
        </authorList>
    </citation>
    <scope>NUCLEOTIDE SEQUENCE [LARGE SCALE GENOMIC DNA]</scope>
    <source>
        <strain evidence="1 4">AU17610</strain>
    </source>
</reference>
<dbReference type="AlphaFoldDB" id="A0A261RXW9"/>
<evidence type="ECO:0000313" key="1">
    <source>
        <dbReference type="EMBL" id="OZI29113.1"/>
    </source>
</evidence>
<proteinExistence type="predicted"/>
<dbReference type="RefSeq" id="WP_094828352.1">
    <property type="nucleotide sequence ID" value="NZ_NEVL01000005.1"/>
</dbReference>
<keyword evidence="3" id="KW-1185">Reference proteome</keyword>
<gene>
    <name evidence="2" type="ORF">CAL27_08775</name>
    <name evidence="1" type="ORF">CEG14_21005</name>
</gene>
<dbReference type="EMBL" id="NEVR01000002">
    <property type="protein sequence ID" value="OZI65150.1"/>
    <property type="molecule type" value="Genomic_DNA"/>
</dbReference>
<evidence type="ECO:0000313" key="3">
    <source>
        <dbReference type="Proteomes" id="UP000216354"/>
    </source>
</evidence>
<dbReference type="Proteomes" id="UP000217005">
    <property type="component" value="Unassembled WGS sequence"/>
</dbReference>
<sequence>MDPVNLIRMANRIGDYFDAYPDQAEAIEGVANHIQKFWEPRMRTELLSWLAAHPDGQGAVPLHPLVLRAVQADTGRFATRVATSA</sequence>
<dbReference type="Proteomes" id="UP000216354">
    <property type="component" value="Unassembled WGS sequence"/>
</dbReference>